<feature type="domain" description="Golgin subfamily A member 7/ERF4" evidence="8">
    <location>
        <begin position="27"/>
        <end position="160"/>
    </location>
</feature>
<keyword evidence="6" id="KW-0472">Membrane</keyword>
<dbReference type="Pfam" id="PF10256">
    <property type="entry name" value="Erf4"/>
    <property type="match status" value="1"/>
</dbReference>
<comment type="caution">
    <text evidence="9">The sequence shown here is derived from an EMBL/GenBank/DDBJ whole genome shotgun (WGS) entry which is preliminary data.</text>
</comment>
<evidence type="ECO:0000313" key="10">
    <source>
        <dbReference type="Proteomes" id="UP000789390"/>
    </source>
</evidence>
<evidence type="ECO:0000256" key="1">
    <source>
        <dbReference type="ARBA" id="ARBA00004406"/>
    </source>
</evidence>
<evidence type="ECO:0000256" key="5">
    <source>
        <dbReference type="ARBA" id="ARBA00022824"/>
    </source>
</evidence>
<evidence type="ECO:0000313" key="9">
    <source>
        <dbReference type="EMBL" id="CAH0112951.1"/>
    </source>
</evidence>
<dbReference type="PANTHER" id="PTHR13254:SF0">
    <property type="entry name" value="GOLGIN SUBFAMILY A MEMBER 7_ERF4 DOMAIN-CONTAINING PROTEIN"/>
    <property type="match status" value="1"/>
</dbReference>
<dbReference type="InterPro" id="IPR019383">
    <property type="entry name" value="Golgin_A_7/ERF4"/>
</dbReference>
<feature type="region of interest" description="Disordered" evidence="7">
    <location>
        <begin position="1"/>
        <end position="24"/>
    </location>
</feature>
<dbReference type="GO" id="GO:0005789">
    <property type="term" value="C:endoplasmic reticulum membrane"/>
    <property type="evidence" value="ECO:0007669"/>
    <property type="project" value="UniProtKB-SubCell"/>
</dbReference>
<dbReference type="Proteomes" id="UP000789390">
    <property type="component" value="Unassembled WGS sequence"/>
</dbReference>
<sequence length="176" mass="19907">MASKKKQTTPTDDFSARGAPAPPTQKVFIQRDYSEGTQVRFQPKFPSELEGKIEREKFEYTLNTLNEVYAEAEKMSCSSCCEGCFACLTAYLLYCCSDTHFEKASSLTEMFLSSFLTLILICLQCLKKVAKFIIEQNERVYVPRGLLIIDPVERGLRVIEICIFSDNPASTPARNN</sequence>
<gene>
    <name evidence="9" type="ORF">DGAL_LOCUS16750</name>
</gene>
<proteinExistence type="inferred from homology"/>
<protein>
    <recommendedName>
        <fullName evidence="4">Ras modification protein ERF4</fullName>
    </recommendedName>
</protein>
<dbReference type="GO" id="GO:0002178">
    <property type="term" value="C:palmitoyltransferase complex"/>
    <property type="evidence" value="ECO:0007669"/>
    <property type="project" value="TreeGrafter"/>
</dbReference>
<organism evidence="9 10">
    <name type="scientific">Daphnia galeata</name>
    <dbReference type="NCBI Taxonomy" id="27404"/>
    <lineage>
        <taxon>Eukaryota</taxon>
        <taxon>Metazoa</taxon>
        <taxon>Ecdysozoa</taxon>
        <taxon>Arthropoda</taxon>
        <taxon>Crustacea</taxon>
        <taxon>Branchiopoda</taxon>
        <taxon>Diplostraca</taxon>
        <taxon>Cladocera</taxon>
        <taxon>Anomopoda</taxon>
        <taxon>Daphniidae</taxon>
        <taxon>Daphnia</taxon>
    </lineage>
</organism>
<name>A0A8J2S8W1_9CRUS</name>
<evidence type="ECO:0000256" key="2">
    <source>
        <dbReference type="ARBA" id="ARBA00007732"/>
    </source>
</evidence>
<evidence type="ECO:0000259" key="8">
    <source>
        <dbReference type="Pfam" id="PF10256"/>
    </source>
</evidence>
<dbReference type="OrthoDB" id="2190159at2759"/>
<keyword evidence="5" id="KW-0256">Endoplasmic reticulum</keyword>
<comment type="similarity">
    <text evidence="2">Belongs to the ERF4 family.</text>
</comment>
<dbReference type="GO" id="GO:0006612">
    <property type="term" value="P:protein targeting to membrane"/>
    <property type="evidence" value="ECO:0007669"/>
    <property type="project" value="TreeGrafter"/>
</dbReference>
<keyword evidence="10" id="KW-1185">Reference proteome</keyword>
<evidence type="ECO:0000256" key="4">
    <source>
        <dbReference type="ARBA" id="ARBA00018463"/>
    </source>
</evidence>
<comment type="subcellular location">
    <subcellularLocation>
        <location evidence="1">Endoplasmic reticulum membrane</location>
        <topology evidence="1">Peripheral membrane protein</topology>
    </subcellularLocation>
</comment>
<dbReference type="PANTHER" id="PTHR13254">
    <property type="entry name" value="GOLGI AUTOANTIGEN, GOLGIN SUBFAMILY A, 7"/>
    <property type="match status" value="1"/>
</dbReference>
<evidence type="ECO:0000256" key="7">
    <source>
        <dbReference type="SAM" id="MobiDB-lite"/>
    </source>
</evidence>
<dbReference type="AlphaFoldDB" id="A0A8J2S8W1"/>
<accession>A0A8J2S8W1</accession>
<dbReference type="EMBL" id="CAKKLH010000335">
    <property type="protein sequence ID" value="CAH0112951.1"/>
    <property type="molecule type" value="Genomic_DNA"/>
</dbReference>
<reference evidence="9" key="1">
    <citation type="submission" date="2021-11" db="EMBL/GenBank/DDBJ databases">
        <authorList>
            <person name="Schell T."/>
        </authorList>
    </citation>
    <scope>NUCLEOTIDE SEQUENCE</scope>
    <source>
        <strain evidence="9">M5</strain>
    </source>
</reference>
<dbReference type="InterPro" id="IPR051371">
    <property type="entry name" value="Ras_palmitoyltransferase"/>
</dbReference>
<comment type="subunit">
    <text evidence="3">Interacts with ERF2.</text>
</comment>
<evidence type="ECO:0000256" key="6">
    <source>
        <dbReference type="ARBA" id="ARBA00023136"/>
    </source>
</evidence>
<evidence type="ECO:0000256" key="3">
    <source>
        <dbReference type="ARBA" id="ARBA00011396"/>
    </source>
</evidence>